<dbReference type="Proteomes" id="UP000229315">
    <property type="component" value="Unassembled WGS sequence"/>
</dbReference>
<protein>
    <submittedName>
        <fullName evidence="1">Uncharacterized protein</fullName>
    </submittedName>
</protein>
<evidence type="ECO:0000313" key="1">
    <source>
        <dbReference type="EMBL" id="PIR85467.1"/>
    </source>
</evidence>
<evidence type="ECO:0000313" key="2">
    <source>
        <dbReference type="Proteomes" id="UP000229315"/>
    </source>
</evidence>
<dbReference type="EMBL" id="PFBH01000001">
    <property type="protein sequence ID" value="PIR85467.1"/>
    <property type="molecule type" value="Genomic_DNA"/>
</dbReference>
<sequence>MSENKERGDVVFLFRKDADGVGIGDYIKIGALGERVGRVLGNSINNGKRYYQVEWLDTGEEGVVLQSCAVRTKPSQKIEKEVKPRSPNSEYKRWNENLPLKEVIEIIAERSKSFKYEVKIHSIEQYRVIFLVNNNEVKFVFDDGGGLVRRAFDGGKKYDIEFFHALRSLAGICLKSFNRELKINARKNAKEKPKEPHQPRLL</sequence>
<comment type="caution">
    <text evidence="1">The sequence shown here is derived from an EMBL/GenBank/DDBJ whole genome shotgun (WGS) entry which is preliminary data.</text>
</comment>
<name>A0A2H0UGE0_9BACT</name>
<reference evidence="2" key="1">
    <citation type="submission" date="2017-09" db="EMBL/GenBank/DDBJ databases">
        <title>Depth-based differentiation of microbial function through sediment-hosted aquifers and enrichment of novel symbionts in the deep terrestrial subsurface.</title>
        <authorList>
            <person name="Probst A.J."/>
            <person name="Ladd B."/>
            <person name="Jarett J.K."/>
            <person name="Geller-Mcgrath D.E."/>
            <person name="Sieber C.M.K."/>
            <person name="Emerson J.B."/>
            <person name="Anantharaman K."/>
            <person name="Thomas B.C."/>
            <person name="Malmstrom R."/>
            <person name="Stieglmeier M."/>
            <person name="Klingl A."/>
            <person name="Woyke T."/>
            <person name="Ryan C.M."/>
            <person name="Banfield J.F."/>
        </authorList>
    </citation>
    <scope>NUCLEOTIDE SEQUENCE [LARGE SCALE GENOMIC DNA]</scope>
</reference>
<organism evidence="1 2">
    <name type="scientific">Candidatus Kaiserbacteria bacterium CG10_big_fil_rev_8_21_14_0_10_45_20</name>
    <dbReference type="NCBI Taxonomy" id="1974607"/>
    <lineage>
        <taxon>Bacteria</taxon>
        <taxon>Candidatus Kaiseribacteriota</taxon>
    </lineage>
</organism>
<gene>
    <name evidence="1" type="ORF">COU15_00010</name>
</gene>
<accession>A0A2H0UGE0</accession>
<proteinExistence type="predicted"/>
<dbReference type="AlphaFoldDB" id="A0A2H0UGE0"/>